<dbReference type="GO" id="GO:0022857">
    <property type="term" value="F:transmembrane transporter activity"/>
    <property type="evidence" value="ECO:0007669"/>
    <property type="project" value="InterPro"/>
</dbReference>
<gene>
    <name evidence="3" type="ORF">SAMN04488044_1233</name>
</gene>
<dbReference type="Gene3D" id="3.10.105.10">
    <property type="entry name" value="Dipeptide-binding Protein, Domain 3"/>
    <property type="match status" value="2"/>
</dbReference>
<organism evidence="3 4">
    <name type="scientific">Cognatishimia maritima</name>
    <dbReference type="NCBI Taxonomy" id="870908"/>
    <lineage>
        <taxon>Bacteria</taxon>
        <taxon>Pseudomonadati</taxon>
        <taxon>Pseudomonadota</taxon>
        <taxon>Alphaproteobacteria</taxon>
        <taxon>Rhodobacterales</taxon>
        <taxon>Paracoccaceae</taxon>
        <taxon>Cognatishimia</taxon>
    </lineage>
</organism>
<feature type="domain" description="ABC-type glycine betaine transport system substrate-binding" evidence="2">
    <location>
        <begin position="27"/>
        <end position="309"/>
    </location>
</feature>
<proteinExistence type="predicted"/>
<evidence type="ECO:0000256" key="1">
    <source>
        <dbReference type="SAM" id="SignalP"/>
    </source>
</evidence>
<reference evidence="4" key="1">
    <citation type="submission" date="2016-11" db="EMBL/GenBank/DDBJ databases">
        <authorList>
            <person name="Varghese N."/>
            <person name="Submissions S."/>
        </authorList>
    </citation>
    <scope>NUCLEOTIDE SEQUENCE [LARGE SCALE GENOMIC DNA]</scope>
    <source>
        <strain evidence="4">DSM 28223</strain>
    </source>
</reference>
<dbReference type="Gene3D" id="3.40.190.100">
    <property type="entry name" value="Glycine betaine-binding periplasmic protein, domain 2"/>
    <property type="match status" value="1"/>
</dbReference>
<dbReference type="AlphaFoldDB" id="A0A1M5LF26"/>
<dbReference type="EMBL" id="FQWM01000001">
    <property type="protein sequence ID" value="SHG63309.1"/>
    <property type="molecule type" value="Genomic_DNA"/>
</dbReference>
<dbReference type="CDD" id="cd13642">
    <property type="entry name" value="PBP2_BCP_1"/>
    <property type="match status" value="1"/>
</dbReference>
<protein>
    <submittedName>
        <fullName evidence="3">Glycine betaine/proline transport system substrate-binding protein</fullName>
    </submittedName>
</protein>
<feature type="chain" id="PRO_5012883726" evidence="1">
    <location>
        <begin position="24"/>
        <end position="322"/>
    </location>
</feature>
<keyword evidence="4" id="KW-1185">Reference proteome</keyword>
<evidence type="ECO:0000313" key="4">
    <source>
        <dbReference type="Proteomes" id="UP000184211"/>
    </source>
</evidence>
<sequence length="322" mass="35378">MTTFKTFALSATLSLTTATGAYTQEVVRVAEPNWASGRAMAGLIKVVIEDKLGGQAELVPGTNAVIFAGMDRGKGEIDVHPDVWLPNQSNFTSEYVDTNGTVALSEGNYEGFSAFCAPREFAEANNIKTVFDLATPEAAALMDRDGDGMGDIWVGAPGWASTKINSVKVRDYGITNFFTPIEAEEEVATASISDAINKGEGYAFYCYAPHYNWFVFDMVRLEEPDYDPAKYDMKQPAEDANWFENSKVETADEPKSIHVGYSKSLEQRTPDVAAFLAKIDMDTETVNNFTHEIVVKQRSSEDVAREWIAANPDIVDGWLGLN</sequence>
<dbReference type="SUPFAM" id="SSF53850">
    <property type="entry name" value="Periplasmic binding protein-like II"/>
    <property type="match status" value="1"/>
</dbReference>
<keyword evidence="1" id="KW-0732">Signal</keyword>
<feature type="signal peptide" evidence="1">
    <location>
        <begin position="1"/>
        <end position="23"/>
    </location>
</feature>
<dbReference type="RefSeq" id="WP_072791596.1">
    <property type="nucleotide sequence ID" value="NZ_FQWM01000001.1"/>
</dbReference>
<dbReference type="GO" id="GO:0043190">
    <property type="term" value="C:ATP-binding cassette (ABC) transporter complex"/>
    <property type="evidence" value="ECO:0007669"/>
    <property type="project" value="InterPro"/>
</dbReference>
<name>A0A1M5LF26_9RHOB</name>
<evidence type="ECO:0000313" key="3">
    <source>
        <dbReference type="EMBL" id="SHG63309.1"/>
    </source>
</evidence>
<dbReference type="STRING" id="870908.SAMN04488044_1233"/>
<evidence type="ECO:0000259" key="2">
    <source>
        <dbReference type="Pfam" id="PF04069"/>
    </source>
</evidence>
<dbReference type="InterPro" id="IPR007210">
    <property type="entry name" value="ABC_Gly_betaine_transp_sub-bd"/>
</dbReference>
<accession>A0A1M5LF26</accession>
<dbReference type="OrthoDB" id="9787902at2"/>
<dbReference type="Pfam" id="PF04069">
    <property type="entry name" value="OpuAC"/>
    <property type="match status" value="1"/>
</dbReference>
<dbReference type="Proteomes" id="UP000184211">
    <property type="component" value="Unassembled WGS sequence"/>
</dbReference>